<accession>A0ABV3DM22</accession>
<keyword evidence="2" id="KW-0813">Transport</keyword>
<dbReference type="InterPro" id="IPR027469">
    <property type="entry name" value="Cation_efflux_TMD_sf"/>
</dbReference>
<keyword evidence="4 7" id="KW-1133">Transmembrane helix</keyword>
<dbReference type="PANTHER" id="PTHR13414:SF9">
    <property type="entry name" value="PROTON-COUPLED ZINC ANTIPORTER SLC30A9, MITOCHONDRIAL"/>
    <property type="match status" value="1"/>
</dbReference>
<dbReference type="EMBL" id="JBEZFP010000072">
    <property type="protein sequence ID" value="MEU8136802.1"/>
    <property type="molecule type" value="Genomic_DNA"/>
</dbReference>
<evidence type="ECO:0000256" key="4">
    <source>
        <dbReference type="ARBA" id="ARBA00022989"/>
    </source>
</evidence>
<dbReference type="Pfam" id="PF01545">
    <property type="entry name" value="Cation_efflux"/>
    <property type="match status" value="1"/>
</dbReference>
<evidence type="ECO:0000313" key="10">
    <source>
        <dbReference type="Proteomes" id="UP001551482"/>
    </source>
</evidence>
<keyword evidence="10" id="KW-1185">Reference proteome</keyword>
<feature type="transmembrane region" description="Helical" evidence="7">
    <location>
        <begin position="133"/>
        <end position="151"/>
    </location>
</feature>
<dbReference type="SUPFAM" id="SSF161111">
    <property type="entry name" value="Cation efflux protein transmembrane domain-like"/>
    <property type="match status" value="1"/>
</dbReference>
<dbReference type="Gene3D" id="1.20.1510.10">
    <property type="entry name" value="Cation efflux protein transmembrane domain"/>
    <property type="match status" value="1"/>
</dbReference>
<proteinExistence type="predicted"/>
<evidence type="ECO:0000259" key="8">
    <source>
        <dbReference type="Pfam" id="PF01545"/>
    </source>
</evidence>
<dbReference type="Proteomes" id="UP001551482">
    <property type="component" value="Unassembled WGS sequence"/>
</dbReference>
<evidence type="ECO:0000256" key="7">
    <source>
        <dbReference type="SAM" id="Phobius"/>
    </source>
</evidence>
<evidence type="ECO:0000256" key="5">
    <source>
        <dbReference type="ARBA" id="ARBA00023136"/>
    </source>
</evidence>
<gene>
    <name evidence="9" type="ORF">AB0C36_25230</name>
</gene>
<dbReference type="InterPro" id="IPR058533">
    <property type="entry name" value="Cation_efflux_TM"/>
</dbReference>
<dbReference type="RefSeq" id="WP_358357759.1">
    <property type="nucleotide sequence ID" value="NZ_JBEZFP010000072.1"/>
</dbReference>
<sequence length="330" mass="34580">MSHEAPEPGEPQATETAGGADSGGGENLRTVVVAVAANLAIAIAKAVAAMVTGSASLWAETAHSFADTGNEVLLFVGLRRSDRPADRRHPFGYGQERWFWAFLAAMGIFVVGGVLAIQEGIRSLLDPEPLESVWVGVGVLLVSAVLEGVSWRQAHKQLKAEAAANDRTLTAQLRRGSDPTAATVFLEDSAALVGLALALAALGLHAWTGSALWDAASSIMIGLLLVAVAWQLARRNKALLIDESAPDNVVDQLRERVTSRPWVAETAEVTAVFVGPRQLFVSVRVVPVPTVAVGPADRLLAEVARLTAALEAEPTITRADVVVVAADSAA</sequence>
<evidence type="ECO:0000256" key="3">
    <source>
        <dbReference type="ARBA" id="ARBA00022692"/>
    </source>
</evidence>
<keyword evidence="3 7" id="KW-0812">Transmembrane</keyword>
<protein>
    <submittedName>
        <fullName evidence="9">Cation diffusion facilitator family transporter</fullName>
    </submittedName>
</protein>
<organism evidence="9 10">
    <name type="scientific">Streptodolium elevatio</name>
    <dbReference type="NCBI Taxonomy" id="3157996"/>
    <lineage>
        <taxon>Bacteria</taxon>
        <taxon>Bacillati</taxon>
        <taxon>Actinomycetota</taxon>
        <taxon>Actinomycetes</taxon>
        <taxon>Kitasatosporales</taxon>
        <taxon>Streptomycetaceae</taxon>
        <taxon>Streptodolium</taxon>
    </lineage>
</organism>
<feature type="domain" description="Cation efflux protein transmembrane" evidence="8">
    <location>
        <begin position="31"/>
        <end position="240"/>
    </location>
</feature>
<evidence type="ECO:0000256" key="6">
    <source>
        <dbReference type="SAM" id="MobiDB-lite"/>
    </source>
</evidence>
<evidence type="ECO:0000256" key="1">
    <source>
        <dbReference type="ARBA" id="ARBA00004141"/>
    </source>
</evidence>
<evidence type="ECO:0000256" key="2">
    <source>
        <dbReference type="ARBA" id="ARBA00022448"/>
    </source>
</evidence>
<comment type="subcellular location">
    <subcellularLocation>
        <location evidence="1">Membrane</location>
        <topology evidence="1">Multi-pass membrane protein</topology>
    </subcellularLocation>
</comment>
<dbReference type="NCBIfam" id="TIGR01297">
    <property type="entry name" value="CDF"/>
    <property type="match status" value="1"/>
</dbReference>
<comment type="caution">
    <text evidence="9">The sequence shown here is derived from an EMBL/GenBank/DDBJ whole genome shotgun (WGS) entry which is preliminary data.</text>
</comment>
<feature type="transmembrane region" description="Helical" evidence="7">
    <location>
        <begin position="211"/>
        <end position="230"/>
    </location>
</feature>
<feature type="transmembrane region" description="Helical" evidence="7">
    <location>
        <begin position="98"/>
        <end position="121"/>
    </location>
</feature>
<name>A0ABV3DM22_9ACTN</name>
<evidence type="ECO:0000313" key="9">
    <source>
        <dbReference type="EMBL" id="MEU8136802.1"/>
    </source>
</evidence>
<keyword evidence="5 7" id="KW-0472">Membrane</keyword>
<dbReference type="InterPro" id="IPR002524">
    <property type="entry name" value="Cation_efflux"/>
</dbReference>
<dbReference type="InterPro" id="IPR040177">
    <property type="entry name" value="SLC30A9"/>
</dbReference>
<dbReference type="PANTHER" id="PTHR13414">
    <property type="entry name" value="HUEL-CATION TRANSPORTER"/>
    <property type="match status" value="1"/>
</dbReference>
<feature type="region of interest" description="Disordered" evidence="6">
    <location>
        <begin position="1"/>
        <end position="23"/>
    </location>
</feature>
<feature type="transmembrane region" description="Helical" evidence="7">
    <location>
        <begin position="184"/>
        <end position="205"/>
    </location>
</feature>
<reference evidence="9 10" key="1">
    <citation type="submission" date="2024-06" db="EMBL/GenBank/DDBJ databases">
        <title>The Natural Products Discovery Center: Release of the First 8490 Sequenced Strains for Exploring Actinobacteria Biosynthetic Diversity.</title>
        <authorList>
            <person name="Kalkreuter E."/>
            <person name="Kautsar S.A."/>
            <person name="Yang D."/>
            <person name="Bader C.D."/>
            <person name="Teijaro C.N."/>
            <person name="Fluegel L."/>
            <person name="Davis C.M."/>
            <person name="Simpson J.R."/>
            <person name="Lauterbach L."/>
            <person name="Steele A.D."/>
            <person name="Gui C."/>
            <person name="Meng S."/>
            <person name="Li G."/>
            <person name="Viehrig K."/>
            <person name="Ye F."/>
            <person name="Su P."/>
            <person name="Kiefer A.F."/>
            <person name="Nichols A."/>
            <person name="Cepeda A.J."/>
            <person name="Yan W."/>
            <person name="Fan B."/>
            <person name="Jiang Y."/>
            <person name="Adhikari A."/>
            <person name="Zheng C.-J."/>
            <person name="Schuster L."/>
            <person name="Cowan T.M."/>
            <person name="Smanski M.J."/>
            <person name="Chevrette M.G."/>
            <person name="De Carvalho L.P.S."/>
            <person name="Shen B."/>
        </authorList>
    </citation>
    <scope>NUCLEOTIDE SEQUENCE [LARGE SCALE GENOMIC DNA]</scope>
    <source>
        <strain evidence="9 10">NPDC048946</strain>
    </source>
</reference>